<evidence type="ECO:0000313" key="6">
    <source>
        <dbReference type="Proteomes" id="UP000438429"/>
    </source>
</evidence>
<feature type="region of interest" description="Disordered" evidence="3">
    <location>
        <begin position="922"/>
        <end position="972"/>
    </location>
</feature>
<dbReference type="PANTHER" id="PTHR16160:SF12">
    <property type="entry name" value="FERMITIN FAMILY HOMOLOG 1"/>
    <property type="match status" value="1"/>
</dbReference>
<dbReference type="Gene3D" id="3.10.20.90">
    <property type="entry name" value="Phosphatidylinositol 3-kinase Catalytic Subunit, Chain A, domain 1"/>
    <property type="match status" value="2"/>
</dbReference>
<gene>
    <name evidence="5" type="ORF">F2P81_023866</name>
</gene>
<dbReference type="GO" id="GO:0007229">
    <property type="term" value="P:integrin-mediated signaling pathway"/>
    <property type="evidence" value="ECO:0007669"/>
    <property type="project" value="InterPro"/>
</dbReference>
<dbReference type="Gene3D" id="2.30.29.30">
    <property type="entry name" value="Pleckstrin-homology domain (PH domain)/Phosphotyrosine-binding domain (PTB)"/>
    <property type="match status" value="2"/>
</dbReference>
<dbReference type="SUPFAM" id="SSF47031">
    <property type="entry name" value="Second domain of FERM"/>
    <property type="match status" value="1"/>
</dbReference>
<dbReference type="CDD" id="cd14473">
    <property type="entry name" value="FERM_B-lobe"/>
    <property type="match status" value="1"/>
</dbReference>
<feature type="domain" description="PH" evidence="4">
    <location>
        <begin position="330"/>
        <end position="432"/>
    </location>
</feature>
<dbReference type="PROSITE" id="PS50003">
    <property type="entry name" value="PH_DOMAIN"/>
    <property type="match status" value="1"/>
</dbReference>
<feature type="compositionally biased region" description="Basic and acidic residues" evidence="3">
    <location>
        <begin position="957"/>
        <end position="972"/>
    </location>
</feature>
<dbReference type="InterPro" id="IPR037843">
    <property type="entry name" value="Kindlin/fermitin"/>
</dbReference>
<dbReference type="InterPro" id="IPR019749">
    <property type="entry name" value="Band_41_domain"/>
</dbReference>
<dbReference type="EMBL" id="VEVO01000022">
    <property type="protein sequence ID" value="KAF0023236.1"/>
    <property type="molecule type" value="Genomic_DNA"/>
</dbReference>
<dbReference type="Pfam" id="PF00373">
    <property type="entry name" value="FERM_M"/>
    <property type="match status" value="1"/>
</dbReference>
<keyword evidence="2" id="KW-0130">Cell adhesion</keyword>
<dbReference type="AlphaFoldDB" id="A0A6A4RL82"/>
<feature type="region of interest" description="Disordered" evidence="3">
    <location>
        <begin position="1077"/>
        <end position="1107"/>
    </location>
</feature>
<comment type="similarity">
    <text evidence="1">Belongs to the kindlin family.</text>
</comment>
<dbReference type="CDD" id="cd01237">
    <property type="entry name" value="PH_fermitin"/>
    <property type="match status" value="1"/>
</dbReference>
<dbReference type="PANTHER" id="PTHR16160">
    <property type="entry name" value="FERMITIN 2-RELATED"/>
    <property type="match status" value="1"/>
</dbReference>
<proteinExistence type="inferred from homology"/>
<dbReference type="InterPro" id="IPR035963">
    <property type="entry name" value="FERM_2"/>
</dbReference>
<comment type="caution">
    <text evidence="5">The sequence shown here is derived from an EMBL/GenBank/DDBJ whole genome shotgun (WGS) entry which is preliminary data.</text>
</comment>
<dbReference type="GO" id="GO:0007160">
    <property type="term" value="P:cell-matrix adhesion"/>
    <property type="evidence" value="ECO:0007669"/>
    <property type="project" value="TreeGrafter"/>
</dbReference>
<dbReference type="InterPro" id="IPR019748">
    <property type="entry name" value="FERM_central"/>
</dbReference>
<dbReference type="GO" id="GO:0031515">
    <property type="term" value="C:tRNA (m1A) methyltransferase complex"/>
    <property type="evidence" value="ECO:0007669"/>
    <property type="project" value="InterPro"/>
</dbReference>
<evidence type="ECO:0000256" key="3">
    <source>
        <dbReference type="SAM" id="MobiDB-lite"/>
    </source>
</evidence>
<accession>A0A6A4RL82</accession>
<dbReference type="InterPro" id="IPR011993">
    <property type="entry name" value="PH-like_dom_sf"/>
</dbReference>
<name>A0A6A4RL82_SCOMX</name>
<evidence type="ECO:0000256" key="2">
    <source>
        <dbReference type="ARBA" id="ARBA00022889"/>
    </source>
</evidence>
<dbReference type="InterPro" id="IPR037837">
    <property type="entry name" value="PH_Kindlin/fermitin"/>
</dbReference>
<feature type="compositionally biased region" description="Basic and acidic residues" evidence="3">
    <location>
        <begin position="1091"/>
        <end position="1107"/>
    </location>
</feature>
<dbReference type="Pfam" id="PF18124">
    <property type="entry name" value="Kindlin_2_N"/>
    <property type="match status" value="1"/>
</dbReference>
<dbReference type="GO" id="GO:0030488">
    <property type="term" value="P:tRNA methylation"/>
    <property type="evidence" value="ECO:0007669"/>
    <property type="project" value="InterPro"/>
</dbReference>
<feature type="region of interest" description="Disordered" evidence="3">
    <location>
        <begin position="111"/>
        <end position="136"/>
    </location>
</feature>
<sequence>MITAAEYGETSWELSVQVDQKDGDESMKFKLRVKGDLHIGGLMLKLVEKISECLRWADAFLRYTPQHKPLLLLLPNMKTIKMTVSFSSVVFKAVAEICRILNIRRSEELSLLKPPDDPSKKKKKKDKNSAGEGIWDIDLPGGPGATGVMYSKTMTATYDPENGMPVSATSLWFGENPLADSQPNLPPAELAKMYQPLSLLDKSVNNAGWLDSSRSLMEQDIQDDDKLLLRFKYNVFFDLNPKYDAVRITQLYEQARWSILLEEIDCTEEEMLMFASLQYHICKLTMSSEPLDLSKEPEIDEVEAALSNLEVTLEGRHTDRILEDITDIPELADSLRLFRPKRLTLRPYKEYWFVFKDTNISYYKNKETASGEPLEQFHLRGCEVVPDVNVTDKKFGIKLLLPVADGMNEVYIRCDNETQYAKWKAACILASKGKTMAYSSYKSEVRNIQSFLQMKSLAPPPGQAAPDLDTMEMNAECFVSPRYAKKHKTKQLTARILEAHQNIARLSLMEAKMRFIQAWQSLPEFGINYYIVRFKGSKKDEILGISYNRLIRIDMSSCLPVTTWRFANMKQWNVNWEIRQVTIEFDQNVTIAFCCLSCDCKVVHEFIGGSRSAFVQPCLVNGDSVSLAKGDVHLPALVASWFSCLIMADNGDDDPQYTIKEGDHVVLKRGDIFKAIQVLPKKKVIFEKQWFFLDNAVGQLYSSTFEIVSGNLQPKKPKDTEGSSDAKEAGTDNRHIVDDGKSQKLTRDDIETLKEQGLKGQEIIQQLIDNSSTFRDKTEYAQDKYIKKKKKKYENTVTILKPSCRILAMMYHGREPGKICHLRYDALAQMLTLANIHAGSKVLVFETCAGLVLGSVMERMGGYGSVIQMYPGGGPGRAGMESFGLPAHFHDMLHDFPICHVNALLAGTLDTTAKDQIEKQSNMAADEEQNQPEVKQQVSPEEKSMETNTGDDAALDQETKERDQRREAKLEEKRKKLAAVASLLEGRNADGLIIASRFHPCPVLMGLLKFLSPSRPFVVHSQYKEPLIECYTKLREQGGTVNLRLTDTWLRHYQVLPNRTHPLLLMSGGGGYLLSGTTVATDRAKPGGSQRSEEPAPKRQKLTDTEG</sequence>
<reference evidence="5 6" key="1">
    <citation type="submission" date="2019-06" db="EMBL/GenBank/DDBJ databases">
        <title>Draft genomes of female and male turbot (Scophthalmus maximus).</title>
        <authorList>
            <person name="Xu H."/>
            <person name="Xu X.-W."/>
            <person name="Shao C."/>
            <person name="Chen S."/>
        </authorList>
    </citation>
    <scope>NUCLEOTIDE SEQUENCE [LARGE SCALE GENOMIC DNA]</scope>
    <source>
        <strain evidence="5">Ysfricsl-2016a</strain>
        <tissue evidence="5">Blood</tissue>
    </source>
</reference>
<dbReference type="InterPro" id="IPR001849">
    <property type="entry name" value="PH_domain"/>
</dbReference>
<organism evidence="5 6">
    <name type="scientific">Scophthalmus maximus</name>
    <name type="common">Turbot</name>
    <name type="synonym">Psetta maxima</name>
    <dbReference type="NCBI Taxonomy" id="52904"/>
    <lineage>
        <taxon>Eukaryota</taxon>
        <taxon>Metazoa</taxon>
        <taxon>Chordata</taxon>
        <taxon>Craniata</taxon>
        <taxon>Vertebrata</taxon>
        <taxon>Euteleostomi</taxon>
        <taxon>Actinopterygii</taxon>
        <taxon>Neopterygii</taxon>
        <taxon>Teleostei</taxon>
        <taxon>Neoteleostei</taxon>
        <taxon>Acanthomorphata</taxon>
        <taxon>Carangaria</taxon>
        <taxon>Pleuronectiformes</taxon>
        <taxon>Pleuronectoidei</taxon>
        <taxon>Scophthalmidae</taxon>
        <taxon>Scophthalmus</taxon>
    </lineage>
</organism>
<dbReference type="SUPFAM" id="SSF50729">
    <property type="entry name" value="PH domain-like"/>
    <property type="match status" value="2"/>
</dbReference>
<dbReference type="InterPro" id="IPR017423">
    <property type="entry name" value="TRM6"/>
</dbReference>
<dbReference type="Pfam" id="PF00169">
    <property type="entry name" value="PH"/>
    <property type="match status" value="1"/>
</dbReference>
<evidence type="ECO:0000256" key="1">
    <source>
        <dbReference type="ARBA" id="ARBA00008052"/>
    </source>
</evidence>
<dbReference type="Proteomes" id="UP000438429">
    <property type="component" value="Unassembled WGS sequence"/>
</dbReference>
<protein>
    <recommendedName>
        <fullName evidence="4">PH domain-containing protein</fullName>
    </recommendedName>
</protein>
<evidence type="ECO:0000313" key="5">
    <source>
        <dbReference type="EMBL" id="KAF0023236.1"/>
    </source>
</evidence>
<feature type="region of interest" description="Disordered" evidence="3">
    <location>
        <begin position="712"/>
        <end position="741"/>
    </location>
</feature>
<feature type="compositionally biased region" description="Basic and acidic residues" evidence="3">
    <location>
        <begin position="716"/>
        <end position="741"/>
    </location>
</feature>
<dbReference type="GO" id="GO:0005178">
    <property type="term" value="F:integrin binding"/>
    <property type="evidence" value="ECO:0007669"/>
    <property type="project" value="TreeGrafter"/>
</dbReference>
<dbReference type="InterPro" id="IPR040790">
    <property type="entry name" value="Kindlin_2_N"/>
</dbReference>
<evidence type="ECO:0000259" key="4">
    <source>
        <dbReference type="PROSITE" id="PS50003"/>
    </source>
</evidence>
<dbReference type="Pfam" id="PF04189">
    <property type="entry name" value="Gcd10p"/>
    <property type="match status" value="1"/>
</dbReference>
<dbReference type="SMART" id="SM00233">
    <property type="entry name" value="PH"/>
    <property type="match status" value="1"/>
</dbReference>
<dbReference type="SMART" id="SM00295">
    <property type="entry name" value="B41"/>
    <property type="match status" value="1"/>
</dbReference>
<dbReference type="GO" id="GO:0005925">
    <property type="term" value="C:focal adhesion"/>
    <property type="evidence" value="ECO:0007669"/>
    <property type="project" value="TreeGrafter"/>
</dbReference>